<dbReference type="Pfam" id="PF01325">
    <property type="entry name" value="Fe_dep_repress"/>
    <property type="match status" value="1"/>
</dbReference>
<dbReference type="PANTHER" id="PTHR33238">
    <property type="entry name" value="IRON (METAL) DEPENDENT REPRESSOR, DTXR FAMILY"/>
    <property type="match status" value="1"/>
</dbReference>
<proteinExistence type="inferred from homology"/>
<accession>A0ABS1SN69</accession>
<keyword evidence="5" id="KW-0805">Transcription regulation</keyword>
<dbReference type="InterPro" id="IPR036421">
    <property type="entry name" value="Fe_dep_repressor_sf"/>
</dbReference>
<organism evidence="10 11">
    <name type="scientific">Leucobacter chromiireducens subsp. chromiireducens</name>
    <dbReference type="NCBI Taxonomy" id="660067"/>
    <lineage>
        <taxon>Bacteria</taxon>
        <taxon>Bacillati</taxon>
        <taxon>Actinomycetota</taxon>
        <taxon>Actinomycetes</taxon>
        <taxon>Micrococcales</taxon>
        <taxon>Microbacteriaceae</taxon>
        <taxon>Leucobacter</taxon>
    </lineage>
</organism>
<dbReference type="SUPFAM" id="SSF50037">
    <property type="entry name" value="C-terminal domain of transcriptional repressors"/>
    <property type="match status" value="1"/>
</dbReference>
<dbReference type="Proteomes" id="UP001646141">
    <property type="component" value="Unassembled WGS sequence"/>
</dbReference>
<sequence length="241" mass="25971">MDALLNPTEAYLTAVLECEEVGADPLRARIAERVGHAPSTVTQTANRLIRNGLFYTVPGDRRLHLTVEGRRIALRVMRKHRLAECLLVDTIGLEWEWAHDEASRWEHAIGDATAERIAELLGHPERSPYGNPIPTLAEAERGSALPPHDPHAINALRRTFDADPAEPAELVSISETAQSDPDLLAELSAAGIAPGASLRVERSGTGVRVALASSPDGPGIELDHAQAAQFFVASPATVRSE</sequence>
<gene>
    <name evidence="10" type="ORF">D3226_05540</name>
</gene>
<feature type="domain" description="HTH dtxR-type" evidence="8">
    <location>
        <begin position="6"/>
        <end position="57"/>
    </location>
</feature>
<evidence type="ECO:0000256" key="4">
    <source>
        <dbReference type="ARBA" id="ARBA00023004"/>
    </source>
</evidence>
<comment type="caution">
    <text evidence="10">The sequence shown here is derived from an EMBL/GenBank/DDBJ whole genome shotgun (WGS) entry which is preliminary data.</text>
</comment>
<evidence type="ECO:0000259" key="9">
    <source>
        <dbReference type="Pfam" id="PF02742"/>
    </source>
</evidence>
<evidence type="ECO:0000313" key="10">
    <source>
        <dbReference type="EMBL" id="MBL3689424.1"/>
    </source>
</evidence>
<dbReference type="Gene3D" id="2.30.30.90">
    <property type="match status" value="1"/>
</dbReference>
<dbReference type="InterPro" id="IPR036388">
    <property type="entry name" value="WH-like_DNA-bd_sf"/>
</dbReference>
<comment type="subcellular location">
    <subcellularLocation>
        <location evidence="1">Cytoplasm</location>
    </subcellularLocation>
</comment>
<dbReference type="InterPro" id="IPR008988">
    <property type="entry name" value="Transcriptional_repressor_C"/>
</dbReference>
<dbReference type="SMART" id="SM00529">
    <property type="entry name" value="HTH_DTXR"/>
    <property type="match status" value="1"/>
</dbReference>
<evidence type="ECO:0000313" key="11">
    <source>
        <dbReference type="Proteomes" id="UP001646141"/>
    </source>
</evidence>
<dbReference type="Pfam" id="PF02742">
    <property type="entry name" value="Fe_dep_repr_C"/>
    <property type="match status" value="1"/>
</dbReference>
<keyword evidence="11" id="KW-1185">Reference proteome</keyword>
<protein>
    <submittedName>
        <fullName evidence="10">Metal-dependent transcriptional regulator</fullName>
    </submittedName>
</protein>
<dbReference type="PANTHER" id="PTHR33238:SF10">
    <property type="entry name" value="IRON-DEPENDENT REPRESSOR IDER"/>
    <property type="match status" value="1"/>
</dbReference>
<evidence type="ECO:0000256" key="2">
    <source>
        <dbReference type="ARBA" id="ARBA00007871"/>
    </source>
</evidence>
<comment type="subunit">
    <text evidence="3">Homodimer.</text>
</comment>
<dbReference type="EMBL" id="QYAD01000001">
    <property type="protein sequence ID" value="MBL3689424.1"/>
    <property type="molecule type" value="Genomic_DNA"/>
</dbReference>
<evidence type="ECO:0000256" key="7">
    <source>
        <dbReference type="ARBA" id="ARBA00023163"/>
    </source>
</evidence>
<dbReference type="InterPro" id="IPR022689">
    <property type="entry name" value="Iron_dep_repressor"/>
</dbReference>
<dbReference type="SUPFAM" id="SSF47979">
    <property type="entry name" value="Iron-dependent repressor protein, dimerization domain"/>
    <property type="match status" value="1"/>
</dbReference>
<dbReference type="InterPro" id="IPR001367">
    <property type="entry name" value="Fe_dep_repressor"/>
</dbReference>
<feature type="domain" description="Iron dependent repressor metal binding and dimerisation" evidence="9">
    <location>
        <begin position="66"/>
        <end position="135"/>
    </location>
</feature>
<keyword evidence="6" id="KW-0238">DNA-binding</keyword>
<dbReference type="InterPro" id="IPR036390">
    <property type="entry name" value="WH_DNA-bd_sf"/>
</dbReference>
<evidence type="ECO:0000256" key="1">
    <source>
        <dbReference type="ARBA" id="ARBA00004496"/>
    </source>
</evidence>
<dbReference type="SUPFAM" id="SSF46785">
    <property type="entry name" value="Winged helix' DNA-binding domain"/>
    <property type="match status" value="1"/>
</dbReference>
<keyword evidence="7" id="KW-0804">Transcription</keyword>
<name>A0ABS1SN69_9MICO</name>
<evidence type="ECO:0000256" key="3">
    <source>
        <dbReference type="ARBA" id="ARBA00011738"/>
    </source>
</evidence>
<dbReference type="RefSeq" id="WP_202381351.1">
    <property type="nucleotide sequence ID" value="NZ_BAAAMA010000004.1"/>
</dbReference>
<evidence type="ECO:0000256" key="5">
    <source>
        <dbReference type="ARBA" id="ARBA00023015"/>
    </source>
</evidence>
<dbReference type="InterPro" id="IPR038157">
    <property type="entry name" value="FeoA_core_dom"/>
</dbReference>
<evidence type="ECO:0000256" key="6">
    <source>
        <dbReference type="ARBA" id="ARBA00023125"/>
    </source>
</evidence>
<keyword evidence="4" id="KW-0408">Iron</keyword>
<comment type="similarity">
    <text evidence="2">Belongs to the DtxR/MntR family.</text>
</comment>
<dbReference type="InterPro" id="IPR022687">
    <property type="entry name" value="HTH_DTXR"/>
</dbReference>
<dbReference type="Gene3D" id="1.10.10.10">
    <property type="entry name" value="Winged helix-like DNA-binding domain superfamily/Winged helix DNA-binding domain"/>
    <property type="match status" value="1"/>
</dbReference>
<evidence type="ECO:0000259" key="8">
    <source>
        <dbReference type="Pfam" id="PF01325"/>
    </source>
</evidence>
<dbReference type="InterPro" id="IPR050536">
    <property type="entry name" value="DtxR_MntR_Metal-Reg"/>
</dbReference>
<reference evidence="10 11" key="1">
    <citation type="submission" date="2018-09" db="EMBL/GenBank/DDBJ databases">
        <title>Comparative genomics of Leucobacter spp.</title>
        <authorList>
            <person name="Reis A.C."/>
            <person name="Kolvenbach B.A."/>
            <person name="Corvini P.F.X."/>
            <person name="Nunes O.C."/>
        </authorList>
    </citation>
    <scope>NUCLEOTIDE SEQUENCE [LARGE SCALE GENOMIC DNA]</scope>
    <source>
        <strain evidence="10 11">L-1</strain>
    </source>
</reference>